<dbReference type="Pfam" id="PF00037">
    <property type="entry name" value="Fer4"/>
    <property type="match status" value="2"/>
</dbReference>
<evidence type="ECO:0000256" key="1">
    <source>
        <dbReference type="ARBA" id="ARBA00006596"/>
    </source>
</evidence>
<dbReference type="AlphaFoldDB" id="A0A0B4R361"/>
<feature type="region of interest" description="Disordered" evidence="8">
    <location>
        <begin position="485"/>
        <end position="504"/>
    </location>
</feature>
<dbReference type="InterPro" id="IPR050294">
    <property type="entry name" value="RnfB_subfamily"/>
</dbReference>
<feature type="compositionally biased region" description="Basic and acidic residues" evidence="8">
    <location>
        <begin position="493"/>
        <end position="504"/>
    </location>
</feature>
<keyword evidence="7" id="KW-0411">Iron-sulfur</keyword>
<protein>
    <submittedName>
        <fullName evidence="10">Fe-only hydrogenase 1</fullName>
        <ecNumber evidence="10">1.12.7.2</ecNumber>
    </submittedName>
</protein>
<keyword evidence="5" id="KW-0249">Electron transport</keyword>
<dbReference type="PANTHER" id="PTHR42859:SF10">
    <property type="entry name" value="DIMETHYLSULFOXIDE REDUCTASE CHAIN B"/>
    <property type="match status" value="1"/>
</dbReference>
<accession>A0A0B4R361</accession>
<evidence type="ECO:0000256" key="8">
    <source>
        <dbReference type="SAM" id="MobiDB-lite"/>
    </source>
</evidence>
<dbReference type="InterPro" id="IPR004108">
    <property type="entry name" value="Fe_hydrogenase_lsu_C"/>
</dbReference>
<dbReference type="VEuPathDB" id="AmoebaDB:MBAL_005569"/>
<comment type="similarity">
    <text evidence="1">Belongs to the NARF family.</text>
</comment>
<keyword evidence="4" id="KW-0479">Metal-binding</keyword>
<dbReference type="NCBIfam" id="TIGR04105">
    <property type="entry name" value="FeFe_hydrog_B1"/>
    <property type="match status" value="1"/>
</dbReference>
<dbReference type="InterPro" id="IPR009016">
    <property type="entry name" value="Fe_hydrogenase"/>
</dbReference>
<dbReference type="EMBL" id="KJ558425">
    <property type="protein sequence ID" value="AIW52595.1"/>
    <property type="molecule type" value="mRNA"/>
</dbReference>
<keyword evidence="6" id="KW-0408">Iron</keyword>
<proteinExistence type="evidence at transcript level"/>
<dbReference type="Gene3D" id="3.40.950.10">
    <property type="entry name" value="Fe-only Hydrogenase (Larger Subunit), Chain L, domain 3"/>
    <property type="match status" value="1"/>
</dbReference>
<dbReference type="CDD" id="cd04410">
    <property type="entry name" value="DMSOR_beta-like"/>
    <property type="match status" value="1"/>
</dbReference>
<evidence type="ECO:0000256" key="7">
    <source>
        <dbReference type="ARBA" id="ARBA00023014"/>
    </source>
</evidence>
<dbReference type="PROSITE" id="PS51379">
    <property type="entry name" value="4FE4S_FER_2"/>
    <property type="match status" value="2"/>
</dbReference>
<evidence type="ECO:0000256" key="6">
    <source>
        <dbReference type="ARBA" id="ARBA00023004"/>
    </source>
</evidence>
<evidence type="ECO:0000259" key="9">
    <source>
        <dbReference type="PROSITE" id="PS51379"/>
    </source>
</evidence>
<evidence type="ECO:0000256" key="4">
    <source>
        <dbReference type="ARBA" id="ARBA00022723"/>
    </source>
</evidence>
<dbReference type="PANTHER" id="PTHR42859">
    <property type="entry name" value="OXIDOREDUCTASE"/>
    <property type="match status" value="1"/>
</dbReference>
<dbReference type="GO" id="GO:0008901">
    <property type="term" value="F:ferredoxin hydrogenase activity"/>
    <property type="evidence" value="ECO:0007669"/>
    <property type="project" value="UniProtKB-EC"/>
</dbReference>
<evidence type="ECO:0000256" key="5">
    <source>
        <dbReference type="ARBA" id="ARBA00022982"/>
    </source>
</evidence>
<evidence type="ECO:0000256" key="3">
    <source>
        <dbReference type="ARBA" id="ARBA00022485"/>
    </source>
</evidence>
<dbReference type="InterPro" id="IPR017900">
    <property type="entry name" value="4Fe4S_Fe_S_CS"/>
</dbReference>
<dbReference type="PROSITE" id="PS00198">
    <property type="entry name" value="4FE4S_FER_1"/>
    <property type="match status" value="1"/>
</dbReference>
<name>A0A0B4R361_MASBA</name>
<evidence type="ECO:0000313" key="10">
    <source>
        <dbReference type="EMBL" id="AIW52595.1"/>
    </source>
</evidence>
<dbReference type="SUPFAM" id="SSF53920">
    <property type="entry name" value="Fe-only hydrogenase"/>
    <property type="match status" value="1"/>
</dbReference>
<dbReference type="InterPro" id="IPR027631">
    <property type="entry name" value="Mono_FeFe_hydrog"/>
</dbReference>
<sequence>MVREVHERIARLFFEGTLAEKIDAIPIEMRPKTSASYRCCLYKDRAMIRFQIMAALGFRVEREEDETRTLASYVAEALQRRRETIGGPVLTVLEEACHRCTMQQYFVTDACQGCLARPCAVGCPKKAISHVNGRAVIDTQACIKCGKCMQVCPYHAIVNVPIPCVEACPVGAITPLPDGGKHFDWGKCINCGKCQKACPFGAVMTRSFMLDVMRALQNPAEKVVALVAPAVAGHMGNTAIWSILAGLKRAGFAEALEVSIGADTTSENEAREFEERFGEGAPPQKLSFMTTSCCPAYVSCIRKHATEIEDAVSHTRSPMHYTAKLAKERWPGCTTVFIGPCTAKIHEAQIDEYTDFALTVIETLSLLRGRGVALDNSQAPPADYECGSFEARNYPLTAGVAGAVAAITTAKVVPVLIDGLNVAAVKKLKSFAKNPPAGNLVEVMACEGGCVAGQGCVAPAQMAQARVKMLLGKSKHHPMARAFQPKAAGAGTEEMKKVPELSTK</sequence>
<feature type="domain" description="4Fe-4S ferredoxin-type" evidence="9">
    <location>
        <begin position="179"/>
        <end position="208"/>
    </location>
</feature>
<dbReference type="InterPro" id="IPR017896">
    <property type="entry name" value="4Fe4S_Fe-S-bd"/>
</dbReference>
<organism evidence="10">
    <name type="scientific">Mastigamoeba balamuthi</name>
    <name type="common">Phreatamoeba balamuthi</name>
    <dbReference type="NCBI Taxonomy" id="108607"/>
    <lineage>
        <taxon>Eukaryota</taxon>
        <taxon>Amoebozoa</taxon>
        <taxon>Evosea</taxon>
        <taxon>Archamoebae</taxon>
        <taxon>Mastigamoebida</taxon>
        <taxon>Mastigamoebidae</taxon>
        <taxon>Mastigamoeba</taxon>
    </lineage>
</organism>
<keyword evidence="10" id="KW-0560">Oxidoreductase</keyword>
<dbReference type="GO" id="GO:0046872">
    <property type="term" value="F:metal ion binding"/>
    <property type="evidence" value="ECO:0007669"/>
    <property type="project" value="UniProtKB-KW"/>
</dbReference>
<dbReference type="Pfam" id="PF02906">
    <property type="entry name" value="Fe_hyd_lg_C"/>
    <property type="match status" value="1"/>
</dbReference>
<keyword evidence="2" id="KW-0813">Transport</keyword>
<dbReference type="Gene3D" id="3.30.70.20">
    <property type="match status" value="2"/>
</dbReference>
<keyword evidence="3" id="KW-0004">4Fe-4S</keyword>
<feature type="domain" description="4Fe-4S ferredoxin-type" evidence="9">
    <location>
        <begin position="133"/>
        <end position="162"/>
    </location>
</feature>
<dbReference type="SUPFAM" id="SSF54862">
    <property type="entry name" value="4Fe-4S ferredoxins"/>
    <property type="match status" value="1"/>
</dbReference>
<dbReference type="EC" id="1.12.7.2" evidence="10"/>
<reference evidence="10" key="1">
    <citation type="journal article" date="2015" name="Mol. Biol. Evol.">
        <title>Lateral gene transfer and gene duplication played a key role in the evolution of Mastigamoeba balamuthi hydrogenosomes.</title>
        <authorList>
            <person name="Nyvltova E."/>
            <person name="Stairs C.W."/>
            <person name="Hrdy I."/>
            <person name="Ridl J."/>
            <person name="Mach J."/>
            <person name="Paces J."/>
            <person name="Roger A.J."/>
            <person name="Tachezy J."/>
        </authorList>
    </citation>
    <scope>NUCLEOTIDE SEQUENCE</scope>
    <source>
        <strain evidence="10">ATCC 30984</strain>
    </source>
</reference>
<evidence type="ECO:0000256" key="2">
    <source>
        <dbReference type="ARBA" id="ARBA00022448"/>
    </source>
</evidence>
<dbReference type="GO" id="GO:0051539">
    <property type="term" value="F:4 iron, 4 sulfur cluster binding"/>
    <property type="evidence" value="ECO:0007669"/>
    <property type="project" value="UniProtKB-KW"/>
</dbReference>